<dbReference type="Proteomes" id="UP000298652">
    <property type="component" value="Chromosome 4"/>
</dbReference>
<evidence type="ECO:0000313" key="2">
    <source>
        <dbReference type="Proteomes" id="UP000298652"/>
    </source>
</evidence>
<organism evidence="1 2">
    <name type="scientific">Setaria viridis</name>
    <name type="common">Green bristlegrass</name>
    <name type="synonym">Setaria italica subsp. viridis</name>
    <dbReference type="NCBI Taxonomy" id="4556"/>
    <lineage>
        <taxon>Eukaryota</taxon>
        <taxon>Viridiplantae</taxon>
        <taxon>Streptophyta</taxon>
        <taxon>Embryophyta</taxon>
        <taxon>Tracheophyta</taxon>
        <taxon>Spermatophyta</taxon>
        <taxon>Magnoliopsida</taxon>
        <taxon>Liliopsida</taxon>
        <taxon>Poales</taxon>
        <taxon>Poaceae</taxon>
        <taxon>PACMAD clade</taxon>
        <taxon>Panicoideae</taxon>
        <taxon>Panicodae</taxon>
        <taxon>Paniceae</taxon>
        <taxon>Cenchrinae</taxon>
        <taxon>Setaria</taxon>
    </lineage>
</organism>
<reference evidence="1" key="1">
    <citation type="submission" date="2019-03" db="EMBL/GenBank/DDBJ databases">
        <title>WGS assembly of Setaria viridis.</title>
        <authorList>
            <person name="Huang P."/>
            <person name="Jenkins J."/>
            <person name="Grimwood J."/>
            <person name="Barry K."/>
            <person name="Healey A."/>
            <person name="Mamidi S."/>
            <person name="Sreedasyam A."/>
            <person name="Shu S."/>
            <person name="Feldman M."/>
            <person name="Wu J."/>
            <person name="Yu Y."/>
            <person name="Chen C."/>
            <person name="Johnson J."/>
            <person name="Rokhsar D."/>
            <person name="Baxter I."/>
            <person name="Schmutz J."/>
            <person name="Brutnell T."/>
            <person name="Kellogg E."/>
        </authorList>
    </citation>
    <scope>NUCLEOTIDE SEQUENCE [LARGE SCALE GENOMIC DNA]</scope>
</reference>
<sequence length="148" mass="15622">MLWLNPAYPGSDLAIDRVGGCPSWCVPESVAGDVAAGCRPTILFPATTELTLKCRRPRAVDRSPPGAASIWPPWWVACLPLEVGAGDGWRCCRTSSTVVGLCARGWFYLEPSAGNAAGGRRPSGGGRPPRCRCALLLVRAAESSSIAR</sequence>
<keyword evidence="2" id="KW-1185">Reference proteome</keyword>
<proteinExistence type="predicted"/>
<dbReference type="EMBL" id="CM016555">
    <property type="protein sequence ID" value="TKW23261.1"/>
    <property type="molecule type" value="Genomic_DNA"/>
</dbReference>
<dbReference type="Gramene" id="TKW23261">
    <property type="protein sequence ID" value="TKW23261"/>
    <property type="gene ID" value="SEVIR_4G281401v2"/>
</dbReference>
<protein>
    <submittedName>
        <fullName evidence="1">Uncharacterized protein</fullName>
    </submittedName>
</protein>
<accession>A0A4U6V2G3</accession>
<name>A0A4U6V2G3_SETVI</name>
<gene>
    <name evidence="1" type="ORF">SEVIR_4G281401v2</name>
</gene>
<dbReference type="AlphaFoldDB" id="A0A4U6V2G3"/>
<evidence type="ECO:0000313" key="1">
    <source>
        <dbReference type="EMBL" id="TKW23261.1"/>
    </source>
</evidence>